<proteinExistence type="predicted"/>
<accession>A0A0F9Q8G3</accession>
<comment type="caution">
    <text evidence="1">The sequence shown here is derived from an EMBL/GenBank/DDBJ whole genome shotgun (WGS) entry which is preliminary data.</text>
</comment>
<gene>
    <name evidence="1" type="ORF">LCGC14_0804590</name>
</gene>
<name>A0A0F9Q8G3_9ZZZZ</name>
<evidence type="ECO:0000313" key="1">
    <source>
        <dbReference type="EMBL" id="KKN33347.1"/>
    </source>
</evidence>
<sequence>MKNRMLLILFVAVFCLATASVFSAQAKKYEALLGTWDVETDSGEYTFTFVFSMDGETLKGNYTGRSGDTEMENLSFEDNKLEFTVDTGMVIDFSATIEGDTLEGMLSLDYGEANISGKKRE</sequence>
<protein>
    <recommendedName>
        <fullName evidence="2">DUF5640 domain-containing protein</fullName>
    </recommendedName>
</protein>
<dbReference type="EMBL" id="LAZR01002186">
    <property type="protein sequence ID" value="KKN33347.1"/>
    <property type="molecule type" value="Genomic_DNA"/>
</dbReference>
<dbReference type="AlphaFoldDB" id="A0A0F9Q8G3"/>
<reference evidence="1" key="1">
    <citation type="journal article" date="2015" name="Nature">
        <title>Complex archaea that bridge the gap between prokaryotes and eukaryotes.</title>
        <authorList>
            <person name="Spang A."/>
            <person name="Saw J.H."/>
            <person name="Jorgensen S.L."/>
            <person name="Zaremba-Niedzwiedzka K."/>
            <person name="Martijn J."/>
            <person name="Lind A.E."/>
            <person name="van Eijk R."/>
            <person name="Schleper C."/>
            <person name="Guy L."/>
            <person name="Ettema T.J."/>
        </authorList>
    </citation>
    <scope>NUCLEOTIDE SEQUENCE</scope>
</reference>
<evidence type="ECO:0008006" key="2">
    <source>
        <dbReference type="Google" id="ProtNLM"/>
    </source>
</evidence>
<organism evidence="1">
    <name type="scientific">marine sediment metagenome</name>
    <dbReference type="NCBI Taxonomy" id="412755"/>
    <lineage>
        <taxon>unclassified sequences</taxon>
        <taxon>metagenomes</taxon>
        <taxon>ecological metagenomes</taxon>
    </lineage>
</organism>